<dbReference type="GeneID" id="66101913"/>
<accession>A0A9P7VGU2</accession>
<gene>
    <name evidence="1" type="ORF">BT62DRAFT_1080933</name>
</gene>
<keyword evidence="2" id="KW-1185">Reference proteome</keyword>
<protein>
    <submittedName>
        <fullName evidence="1">Uncharacterized protein</fullName>
    </submittedName>
</protein>
<dbReference type="EMBL" id="MU250573">
    <property type="protein sequence ID" value="KAG7440312.1"/>
    <property type="molecule type" value="Genomic_DNA"/>
</dbReference>
<sequence length="174" mass="19759">MGIETIAGLRHYKCLDPPVIDRWLKATTSICLRKFGVFARVERQLNGHNVTPVRDDGVGMSSLKEVAHYVAFWNQKLEWVLRQVENGRNSVRRYIVDCGNESARFSRASVSSDYVCWGAKETTEWCAKSAKGADTVDNNNVPIASRFDATATWSAYRLTWRGLMRAIRLCLAQR</sequence>
<organism evidence="1 2">
    <name type="scientific">Guyanagaster necrorhizus</name>
    <dbReference type="NCBI Taxonomy" id="856835"/>
    <lineage>
        <taxon>Eukaryota</taxon>
        <taxon>Fungi</taxon>
        <taxon>Dikarya</taxon>
        <taxon>Basidiomycota</taxon>
        <taxon>Agaricomycotina</taxon>
        <taxon>Agaricomycetes</taxon>
        <taxon>Agaricomycetidae</taxon>
        <taxon>Agaricales</taxon>
        <taxon>Marasmiineae</taxon>
        <taxon>Physalacriaceae</taxon>
        <taxon>Guyanagaster</taxon>
    </lineage>
</organism>
<dbReference type="Proteomes" id="UP000812287">
    <property type="component" value="Unassembled WGS sequence"/>
</dbReference>
<evidence type="ECO:0000313" key="1">
    <source>
        <dbReference type="EMBL" id="KAG7440312.1"/>
    </source>
</evidence>
<comment type="caution">
    <text evidence="1">The sequence shown here is derived from an EMBL/GenBank/DDBJ whole genome shotgun (WGS) entry which is preliminary data.</text>
</comment>
<reference evidence="1" key="1">
    <citation type="submission" date="2020-11" db="EMBL/GenBank/DDBJ databases">
        <title>Adaptations for nitrogen fixation in a non-lichenized fungal sporocarp promotes dispersal by wood-feeding termites.</title>
        <authorList>
            <consortium name="DOE Joint Genome Institute"/>
            <person name="Koch R.A."/>
            <person name="Yoon G."/>
            <person name="Arayal U."/>
            <person name="Lail K."/>
            <person name="Amirebrahimi M."/>
            <person name="Labutti K."/>
            <person name="Lipzen A."/>
            <person name="Riley R."/>
            <person name="Barry K."/>
            <person name="Henrissat B."/>
            <person name="Grigoriev I.V."/>
            <person name="Herr J.R."/>
            <person name="Aime M.C."/>
        </authorList>
    </citation>
    <scope>NUCLEOTIDE SEQUENCE</scope>
    <source>
        <strain evidence="1">MCA 3950</strain>
    </source>
</reference>
<evidence type="ECO:0000313" key="2">
    <source>
        <dbReference type="Proteomes" id="UP000812287"/>
    </source>
</evidence>
<name>A0A9P7VGU2_9AGAR</name>
<proteinExistence type="predicted"/>
<dbReference type="RefSeq" id="XP_043033812.1">
    <property type="nucleotide sequence ID" value="XM_043179619.1"/>
</dbReference>
<dbReference type="AlphaFoldDB" id="A0A9P7VGU2"/>